<keyword evidence="9" id="KW-1185">Reference proteome</keyword>
<dbReference type="EMBL" id="CAXHTA020000015">
    <property type="protein sequence ID" value="CAL5226088.1"/>
    <property type="molecule type" value="Genomic_DNA"/>
</dbReference>
<evidence type="ECO:0000256" key="1">
    <source>
        <dbReference type="ARBA" id="ARBA00022494"/>
    </source>
</evidence>
<dbReference type="Pfam" id="PF00504">
    <property type="entry name" value="Chloroa_b-bind"/>
    <property type="match status" value="1"/>
</dbReference>
<sequence>MFAMSVFTHKSFSVNLSSPSKLLHPTRPSRATRVSRSIAPRASTAPDSDVVPGDIIKYAKTLPGISQPFPEIFDPLNLLNNATSVQEVRRWRESEITHGRVAMLASLGWLVGEYVANKNLLVNGDGRISGPAIDHFQQVESKGGIFWEPLVFAIGLAEAWRIGIGWAPPRSGNFNQLLNGYDMGELGFDPFGLCPTDPQEKYNMQTKELNNGRLAMIAIAGFVAQELVEKKEIVYQVGLGKAAEAVPPN</sequence>
<keyword evidence="6" id="KW-0603">Photosystem I</keyword>
<keyword evidence="3 6" id="KW-0602">Photosynthesis</keyword>
<evidence type="ECO:0000256" key="3">
    <source>
        <dbReference type="ARBA" id="ARBA00022531"/>
    </source>
</evidence>
<evidence type="ECO:0000313" key="8">
    <source>
        <dbReference type="EMBL" id="CAL5226088.1"/>
    </source>
</evidence>
<keyword evidence="1 6" id="KW-0148">Chlorophyll</keyword>
<evidence type="ECO:0000256" key="7">
    <source>
        <dbReference type="SAM" id="MobiDB-lite"/>
    </source>
</evidence>
<comment type="subcellular location">
    <subcellularLocation>
        <location evidence="6">Plastid</location>
        <location evidence="6">Chloroplast thylakoid membrane</location>
    </subcellularLocation>
</comment>
<evidence type="ECO:0000313" key="9">
    <source>
        <dbReference type="Proteomes" id="UP001497392"/>
    </source>
</evidence>
<comment type="function">
    <text evidence="6">The light-harvesting complex (LHC) functions as a light receptor, it captures and delivers excitation energy to photosystems with which it is closely associated.</text>
</comment>
<protein>
    <recommendedName>
        <fullName evidence="6">Chlorophyll a-b binding protein, chloroplastic</fullName>
    </recommendedName>
</protein>
<gene>
    <name evidence="8" type="primary">g8903</name>
    <name evidence="8" type="ORF">VP750_LOCUS7994</name>
</gene>
<dbReference type="InterPro" id="IPR001344">
    <property type="entry name" value="Chloro_AB-bd_pln"/>
</dbReference>
<keyword evidence="6" id="KW-0604">Photosystem II</keyword>
<feature type="region of interest" description="Disordered" evidence="7">
    <location>
        <begin position="21"/>
        <end position="48"/>
    </location>
</feature>
<name>A0ABP1G7V8_9CHLO</name>
<keyword evidence="6" id="KW-0793">Thylakoid</keyword>
<organism evidence="8 9">
    <name type="scientific">Coccomyxa viridis</name>
    <dbReference type="NCBI Taxonomy" id="1274662"/>
    <lineage>
        <taxon>Eukaryota</taxon>
        <taxon>Viridiplantae</taxon>
        <taxon>Chlorophyta</taxon>
        <taxon>core chlorophytes</taxon>
        <taxon>Trebouxiophyceae</taxon>
        <taxon>Trebouxiophyceae incertae sedis</taxon>
        <taxon>Coccomyxaceae</taxon>
        <taxon>Coccomyxa</taxon>
    </lineage>
</organism>
<comment type="caution">
    <text evidence="8">The sequence shown here is derived from an EMBL/GenBank/DDBJ whole genome shotgun (WGS) entry which is preliminary data.</text>
</comment>
<dbReference type="Gene3D" id="1.10.3460.10">
    <property type="entry name" value="Chlorophyll a/b binding protein domain"/>
    <property type="match status" value="1"/>
</dbReference>
<dbReference type="InterPro" id="IPR022796">
    <property type="entry name" value="Chloroa_b-bind"/>
</dbReference>
<reference evidence="8 9" key="1">
    <citation type="submission" date="2024-06" db="EMBL/GenBank/DDBJ databases">
        <authorList>
            <person name="Kraege A."/>
            <person name="Thomma B."/>
        </authorList>
    </citation>
    <scope>NUCLEOTIDE SEQUENCE [LARGE SCALE GENOMIC DNA]</scope>
</reference>
<keyword evidence="2 6" id="KW-0150">Chloroplast</keyword>
<evidence type="ECO:0000256" key="4">
    <source>
        <dbReference type="ARBA" id="ARBA00022640"/>
    </source>
</evidence>
<comment type="similarity">
    <text evidence="6">Belongs to the light-harvesting chlorophyll a/b-binding (LHC) protein family.</text>
</comment>
<proteinExistence type="inferred from homology"/>
<dbReference type="SUPFAM" id="SSF103511">
    <property type="entry name" value="Chlorophyll a-b binding protein"/>
    <property type="match status" value="1"/>
</dbReference>
<dbReference type="PANTHER" id="PTHR21649">
    <property type="entry name" value="CHLOROPHYLL A/B BINDING PROTEIN"/>
    <property type="match status" value="1"/>
</dbReference>
<evidence type="ECO:0000256" key="2">
    <source>
        <dbReference type="ARBA" id="ARBA00022528"/>
    </source>
</evidence>
<keyword evidence="4 6" id="KW-0934">Plastid</keyword>
<accession>A0ABP1G7V8</accession>
<dbReference type="Proteomes" id="UP001497392">
    <property type="component" value="Unassembled WGS sequence"/>
</dbReference>
<evidence type="ECO:0000256" key="5">
    <source>
        <dbReference type="ARBA" id="ARBA00022991"/>
    </source>
</evidence>
<evidence type="ECO:0000256" key="6">
    <source>
        <dbReference type="RuleBase" id="RU363080"/>
    </source>
</evidence>
<keyword evidence="5 6" id="KW-0157">Chromophore</keyword>